<feature type="transmembrane region" description="Helical" evidence="1">
    <location>
        <begin position="146"/>
        <end position="169"/>
    </location>
</feature>
<keyword evidence="1" id="KW-0472">Membrane</keyword>
<keyword evidence="1" id="KW-0812">Transmembrane</keyword>
<protein>
    <submittedName>
        <fullName evidence="2">Uncharacterized protein</fullName>
    </submittedName>
</protein>
<proteinExistence type="predicted"/>
<evidence type="ECO:0000256" key="1">
    <source>
        <dbReference type="SAM" id="Phobius"/>
    </source>
</evidence>
<dbReference type="AlphaFoldDB" id="A0A7M5X313"/>
<feature type="transmembrane region" description="Helical" evidence="1">
    <location>
        <begin position="111"/>
        <end position="134"/>
    </location>
</feature>
<name>A0A7M5X313_9CNID</name>
<dbReference type="EnsemblMetazoa" id="CLYHEMT016977.1">
    <property type="protein sequence ID" value="CLYHEMP016977.1"/>
    <property type="gene ID" value="CLYHEMG016977"/>
</dbReference>
<keyword evidence="3" id="KW-1185">Reference proteome</keyword>
<evidence type="ECO:0000313" key="2">
    <source>
        <dbReference type="EnsemblMetazoa" id="CLYHEMP016977.1"/>
    </source>
</evidence>
<dbReference type="Proteomes" id="UP000594262">
    <property type="component" value="Unplaced"/>
</dbReference>
<organism evidence="2 3">
    <name type="scientific">Clytia hemisphaerica</name>
    <dbReference type="NCBI Taxonomy" id="252671"/>
    <lineage>
        <taxon>Eukaryota</taxon>
        <taxon>Metazoa</taxon>
        <taxon>Cnidaria</taxon>
        <taxon>Hydrozoa</taxon>
        <taxon>Hydroidolina</taxon>
        <taxon>Leptothecata</taxon>
        <taxon>Obeliida</taxon>
        <taxon>Clytiidae</taxon>
        <taxon>Clytia</taxon>
    </lineage>
</organism>
<accession>A0A7M5X313</accession>
<evidence type="ECO:0000313" key="3">
    <source>
        <dbReference type="Proteomes" id="UP000594262"/>
    </source>
</evidence>
<reference evidence="2" key="1">
    <citation type="submission" date="2021-01" db="UniProtKB">
        <authorList>
            <consortium name="EnsemblMetazoa"/>
        </authorList>
    </citation>
    <scope>IDENTIFICATION</scope>
</reference>
<sequence length="211" mass="23938">MSFTQGVPPTGAANERTTLKNIGDPQLNNRSMIFGKRLLIIAVVNFCWSAYRIVNYSFAFDDNPAEYETMEVHYLTCSVGLLFNTISIVVSSLLCYAAFYADALHRSGRLLLIPYIVWQPIAIGFEIGILAYIIVKNFHNIPDEIVIYSIAIILLTPLYFAVCLQLRYYKNVAKDNEKKMRNFAVSSQEFPRPCAANNSSYTSFRDVLPTY</sequence>
<keyword evidence="1" id="KW-1133">Transmembrane helix</keyword>
<feature type="transmembrane region" description="Helical" evidence="1">
    <location>
        <begin position="72"/>
        <end position="99"/>
    </location>
</feature>
<feature type="transmembrane region" description="Helical" evidence="1">
    <location>
        <begin position="38"/>
        <end position="60"/>
    </location>
</feature>